<dbReference type="PANTHER" id="PTHR18806:SF4">
    <property type="entry name" value="RNA-BINDING PROTEIN 25"/>
    <property type="match status" value="1"/>
</dbReference>
<dbReference type="PANTHER" id="PTHR18806">
    <property type="entry name" value="RBM25 PROTEIN"/>
    <property type="match status" value="1"/>
</dbReference>
<dbReference type="SMART" id="SM00360">
    <property type="entry name" value="RRM"/>
    <property type="match status" value="1"/>
</dbReference>
<protein>
    <submittedName>
        <fullName evidence="5">RNA-binding protein 25</fullName>
    </submittedName>
</protein>
<dbReference type="GO" id="GO:0003723">
    <property type="term" value="F:RNA binding"/>
    <property type="evidence" value="ECO:0007669"/>
    <property type="project" value="UniProtKB-UniRule"/>
</dbReference>
<comment type="caution">
    <text evidence="5">The sequence shown here is derived from an EMBL/GenBank/DDBJ whole genome shotgun (WGS) entry which is preliminary data.</text>
</comment>
<evidence type="ECO:0000259" key="4">
    <source>
        <dbReference type="PROSITE" id="PS50102"/>
    </source>
</evidence>
<keyword evidence="6" id="KW-1185">Reference proteome</keyword>
<dbReference type="InterPro" id="IPR052768">
    <property type="entry name" value="RBM25"/>
</dbReference>
<evidence type="ECO:0000256" key="1">
    <source>
        <dbReference type="PROSITE-ProRule" id="PRU00176"/>
    </source>
</evidence>
<feature type="region of interest" description="Disordered" evidence="3">
    <location>
        <begin position="275"/>
        <end position="301"/>
    </location>
</feature>
<dbReference type="AlphaFoldDB" id="A0A1Q9ECN1"/>
<dbReference type="Proteomes" id="UP000186817">
    <property type="component" value="Unassembled WGS sequence"/>
</dbReference>
<keyword evidence="2" id="KW-0175">Coiled coil</keyword>
<dbReference type="SUPFAM" id="SSF54928">
    <property type="entry name" value="RNA-binding domain, RBD"/>
    <property type="match status" value="1"/>
</dbReference>
<dbReference type="EMBL" id="LSRX01000193">
    <property type="protein sequence ID" value="OLQ05137.1"/>
    <property type="molecule type" value="Genomic_DNA"/>
</dbReference>
<feature type="region of interest" description="Disordered" evidence="3">
    <location>
        <begin position="225"/>
        <end position="250"/>
    </location>
</feature>
<keyword evidence="1" id="KW-0694">RNA-binding</keyword>
<evidence type="ECO:0000256" key="2">
    <source>
        <dbReference type="SAM" id="Coils"/>
    </source>
</evidence>
<dbReference type="OrthoDB" id="449501at2759"/>
<proteinExistence type="predicted"/>
<name>A0A1Q9ECN1_SYMMI</name>
<feature type="coiled-coil region" evidence="2">
    <location>
        <begin position="183"/>
        <end position="210"/>
    </location>
</feature>
<evidence type="ECO:0000313" key="5">
    <source>
        <dbReference type="EMBL" id="OLQ05137.1"/>
    </source>
</evidence>
<sequence>MQRGVLEKQGTNSWELLADRAALFSARYEDSDLANLKVSTVPRPSAPGVVTMPPVPAAAVPKPVSSAAIAASTSKVPAKAGQPALPHAVIPGASGVQPCTVYVGRISTEVSDEFVRQLLDKCGKAIRLCHGRRTQLSTQSLWFCRLTSFGFCDFEEPQGVWRAMEFLHEKQLCDKKLLVKCEASRKEEILKKLKEEVGKLRLDALRQEHKVKILEHNWEPLSDETYVSPGQACNKDKDKKDQELSEEQLTVELRKDSEAVEKEIEKLLAVKNKDFPEVKDGDDQKTKEEKKEKEAAAEKKA</sequence>
<dbReference type="CDD" id="cd12446">
    <property type="entry name" value="RRM_RBM25"/>
    <property type="match status" value="1"/>
</dbReference>
<dbReference type="InterPro" id="IPR034268">
    <property type="entry name" value="RBM25_RRM"/>
</dbReference>
<organism evidence="5 6">
    <name type="scientific">Symbiodinium microadriaticum</name>
    <name type="common">Dinoflagellate</name>
    <name type="synonym">Zooxanthella microadriatica</name>
    <dbReference type="NCBI Taxonomy" id="2951"/>
    <lineage>
        <taxon>Eukaryota</taxon>
        <taxon>Sar</taxon>
        <taxon>Alveolata</taxon>
        <taxon>Dinophyceae</taxon>
        <taxon>Suessiales</taxon>
        <taxon>Symbiodiniaceae</taxon>
        <taxon>Symbiodinium</taxon>
    </lineage>
</organism>
<dbReference type="InterPro" id="IPR000504">
    <property type="entry name" value="RRM_dom"/>
</dbReference>
<feature type="domain" description="RRM" evidence="4">
    <location>
        <begin position="99"/>
        <end position="184"/>
    </location>
</feature>
<dbReference type="Gene3D" id="3.30.70.330">
    <property type="match status" value="1"/>
</dbReference>
<dbReference type="PROSITE" id="PS50102">
    <property type="entry name" value="RRM"/>
    <property type="match status" value="1"/>
</dbReference>
<dbReference type="InterPro" id="IPR035979">
    <property type="entry name" value="RBD_domain_sf"/>
</dbReference>
<evidence type="ECO:0000256" key="3">
    <source>
        <dbReference type="SAM" id="MobiDB-lite"/>
    </source>
</evidence>
<feature type="compositionally biased region" description="Basic and acidic residues" evidence="3">
    <location>
        <begin position="234"/>
        <end position="243"/>
    </location>
</feature>
<dbReference type="InterPro" id="IPR012677">
    <property type="entry name" value="Nucleotide-bd_a/b_plait_sf"/>
</dbReference>
<evidence type="ECO:0000313" key="6">
    <source>
        <dbReference type="Proteomes" id="UP000186817"/>
    </source>
</evidence>
<accession>A0A1Q9ECN1</accession>
<gene>
    <name evidence="5" type="primary">RBM25</name>
    <name evidence="5" type="ORF">AK812_SmicGene11708</name>
</gene>
<reference evidence="5 6" key="1">
    <citation type="submission" date="2016-02" db="EMBL/GenBank/DDBJ databases">
        <title>Genome analysis of coral dinoflagellate symbionts highlights evolutionary adaptations to a symbiotic lifestyle.</title>
        <authorList>
            <person name="Aranda M."/>
            <person name="Li Y."/>
            <person name="Liew Y.J."/>
            <person name="Baumgarten S."/>
            <person name="Simakov O."/>
            <person name="Wilson M."/>
            <person name="Piel J."/>
            <person name="Ashoor H."/>
            <person name="Bougouffa S."/>
            <person name="Bajic V.B."/>
            <person name="Ryu T."/>
            <person name="Ravasi T."/>
            <person name="Bayer T."/>
            <person name="Micklem G."/>
            <person name="Kim H."/>
            <person name="Bhak J."/>
            <person name="Lajeunesse T.C."/>
            <person name="Voolstra C.R."/>
        </authorList>
    </citation>
    <scope>NUCLEOTIDE SEQUENCE [LARGE SCALE GENOMIC DNA]</scope>
    <source>
        <strain evidence="5 6">CCMP2467</strain>
    </source>
</reference>